<dbReference type="InterPro" id="IPR000719">
    <property type="entry name" value="Prot_kinase_dom"/>
</dbReference>
<sequence>MFQDLIFTCDVSNLKNNLPRLLCLYNSKLVIGKQILNQNKNELTYELRERSIDLSSFTTTISWIFQEKAILGFKVSYYCYVQNAQKSLNYLGAADKMKQLKKLLDGQALYTDFNKDYLFTSCLVQKEDLEISKYLQVETGEIKLIKKVKIKINQQLKLQQEIKIVLALNYQRHKNILEIDEIYKEQEEVIFIMKYCRGGTLYNYLMKRNYQLEQTEIKLIMKKLLKGVKHMHKLGIIHRDLKLDNVVFEQENNIKSIKIIDFGFAVELGYQNLVRCGTPGYMAPEILNQEDYNELVDIYSLGSIFHSLLSGQKLYSEYQDKDHLILLNKLNKFRVSTKIINTEQRQLLLLMIGHKKHRPSASFCLNHQFFKKKCEISHPIENQVKQLCFPNLKNPFRKQSLIG</sequence>
<dbReference type="SMART" id="SM00220">
    <property type="entry name" value="S_TKc"/>
    <property type="match status" value="1"/>
</dbReference>
<evidence type="ECO:0000313" key="3">
    <source>
        <dbReference type="Proteomes" id="UP000692954"/>
    </source>
</evidence>
<protein>
    <recommendedName>
        <fullName evidence="1">Protein kinase domain-containing protein</fullName>
    </recommendedName>
</protein>
<dbReference type="PANTHER" id="PTHR44167:SF18">
    <property type="entry name" value="PROTEIN KINASE DOMAIN-CONTAINING PROTEIN"/>
    <property type="match status" value="1"/>
</dbReference>
<gene>
    <name evidence="2" type="ORF">PSON_ATCC_30995.1.T0440083</name>
</gene>
<dbReference type="GO" id="GO:0005524">
    <property type="term" value="F:ATP binding"/>
    <property type="evidence" value="ECO:0007669"/>
    <property type="project" value="InterPro"/>
</dbReference>
<dbReference type="InterPro" id="IPR008271">
    <property type="entry name" value="Ser/Thr_kinase_AS"/>
</dbReference>
<feature type="domain" description="Protein kinase" evidence="1">
    <location>
        <begin position="97"/>
        <end position="370"/>
    </location>
</feature>
<name>A0A8S1MXN7_9CILI</name>
<dbReference type="GO" id="GO:0005634">
    <property type="term" value="C:nucleus"/>
    <property type="evidence" value="ECO:0007669"/>
    <property type="project" value="TreeGrafter"/>
</dbReference>
<dbReference type="AlphaFoldDB" id="A0A8S1MXN7"/>
<dbReference type="EMBL" id="CAJJDN010000044">
    <property type="protein sequence ID" value="CAD8082851.1"/>
    <property type="molecule type" value="Genomic_DNA"/>
</dbReference>
<evidence type="ECO:0000259" key="1">
    <source>
        <dbReference type="PROSITE" id="PS50011"/>
    </source>
</evidence>
<comment type="caution">
    <text evidence="2">The sequence shown here is derived from an EMBL/GenBank/DDBJ whole genome shotgun (WGS) entry which is preliminary data.</text>
</comment>
<dbReference type="PANTHER" id="PTHR44167">
    <property type="entry name" value="OVARIAN-SPECIFIC SERINE/THREONINE-PROTEIN KINASE LOK-RELATED"/>
    <property type="match status" value="1"/>
</dbReference>
<keyword evidence="3" id="KW-1185">Reference proteome</keyword>
<dbReference type="Pfam" id="PF00069">
    <property type="entry name" value="Pkinase"/>
    <property type="match status" value="1"/>
</dbReference>
<evidence type="ECO:0000313" key="2">
    <source>
        <dbReference type="EMBL" id="CAD8082851.1"/>
    </source>
</evidence>
<dbReference type="GO" id="GO:0005737">
    <property type="term" value="C:cytoplasm"/>
    <property type="evidence" value="ECO:0007669"/>
    <property type="project" value="TreeGrafter"/>
</dbReference>
<dbReference type="PROSITE" id="PS50011">
    <property type="entry name" value="PROTEIN_KINASE_DOM"/>
    <property type="match status" value="1"/>
</dbReference>
<dbReference type="OrthoDB" id="10020333at2759"/>
<dbReference type="PROSITE" id="PS00108">
    <property type="entry name" value="PROTEIN_KINASE_ST"/>
    <property type="match status" value="1"/>
</dbReference>
<dbReference type="Proteomes" id="UP000692954">
    <property type="component" value="Unassembled WGS sequence"/>
</dbReference>
<accession>A0A8S1MXN7</accession>
<dbReference type="GO" id="GO:0044773">
    <property type="term" value="P:mitotic DNA damage checkpoint signaling"/>
    <property type="evidence" value="ECO:0007669"/>
    <property type="project" value="TreeGrafter"/>
</dbReference>
<organism evidence="2 3">
    <name type="scientific">Paramecium sonneborni</name>
    <dbReference type="NCBI Taxonomy" id="65129"/>
    <lineage>
        <taxon>Eukaryota</taxon>
        <taxon>Sar</taxon>
        <taxon>Alveolata</taxon>
        <taxon>Ciliophora</taxon>
        <taxon>Intramacronucleata</taxon>
        <taxon>Oligohymenophorea</taxon>
        <taxon>Peniculida</taxon>
        <taxon>Parameciidae</taxon>
        <taxon>Paramecium</taxon>
    </lineage>
</organism>
<reference evidence="2" key="1">
    <citation type="submission" date="2021-01" db="EMBL/GenBank/DDBJ databases">
        <authorList>
            <consortium name="Genoscope - CEA"/>
            <person name="William W."/>
        </authorList>
    </citation>
    <scope>NUCLEOTIDE SEQUENCE</scope>
</reference>
<dbReference type="GO" id="GO:0004674">
    <property type="term" value="F:protein serine/threonine kinase activity"/>
    <property type="evidence" value="ECO:0007669"/>
    <property type="project" value="TreeGrafter"/>
</dbReference>
<proteinExistence type="predicted"/>